<dbReference type="STRING" id="1432656.X802_09090"/>
<evidence type="ECO:0000256" key="2">
    <source>
        <dbReference type="ARBA" id="ARBA00022670"/>
    </source>
</evidence>
<dbReference type="KEGG" id="tgy:X802_09090"/>
<evidence type="ECO:0000256" key="3">
    <source>
        <dbReference type="ARBA" id="ARBA00022801"/>
    </source>
</evidence>
<keyword evidence="9" id="KW-1185">Reference proteome</keyword>
<dbReference type="InterPro" id="IPR023828">
    <property type="entry name" value="Peptidase_S8_Ser-AS"/>
</dbReference>
<dbReference type="InterPro" id="IPR023827">
    <property type="entry name" value="Peptidase_S8_Asp-AS"/>
</dbReference>
<dbReference type="PRINTS" id="PR00723">
    <property type="entry name" value="SUBTILISIN"/>
</dbReference>
<dbReference type="GO" id="GO:0004252">
    <property type="term" value="F:serine-type endopeptidase activity"/>
    <property type="evidence" value="ECO:0007669"/>
    <property type="project" value="UniProtKB-UniRule"/>
</dbReference>
<dbReference type="InterPro" id="IPR050131">
    <property type="entry name" value="Peptidase_S8_subtilisin-like"/>
</dbReference>
<dbReference type="RefSeq" id="WP_062373078.1">
    <property type="nucleotide sequence ID" value="NZ_CP007140.1"/>
</dbReference>
<dbReference type="EMBL" id="CP007140">
    <property type="protein sequence ID" value="AJC72278.1"/>
    <property type="molecule type" value="Genomic_DNA"/>
</dbReference>
<proteinExistence type="inferred from homology"/>
<gene>
    <name evidence="8" type="ORF">X802_09090</name>
</gene>
<dbReference type="PROSITE" id="PS51892">
    <property type="entry name" value="SUBTILASE"/>
    <property type="match status" value="1"/>
</dbReference>
<dbReference type="PANTHER" id="PTHR43806:SF11">
    <property type="entry name" value="CEREVISIN-RELATED"/>
    <property type="match status" value="1"/>
</dbReference>
<accession>A0A0X1KLZ9</accession>
<dbReference type="PANTHER" id="PTHR43806">
    <property type="entry name" value="PEPTIDASE S8"/>
    <property type="match status" value="1"/>
</dbReference>
<dbReference type="InterPro" id="IPR015500">
    <property type="entry name" value="Peptidase_S8_subtilisin-rel"/>
</dbReference>
<dbReference type="OrthoDB" id="27270at2157"/>
<evidence type="ECO:0000256" key="6">
    <source>
        <dbReference type="RuleBase" id="RU003355"/>
    </source>
</evidence>
<sequence length="1300" mass="144179">MSRKTLSILVVLIMALAIVPVTSAPTSATAVPTVSQPKESEKLLPVDKQIENILNGNEKEVRLIIAPARDKAMEVYEEIAKIGKIDPISRPKDSFIVATIPRENLEKLRQIQGIIGVWEDKTVKLPDPVKEPDTPAVGSQELPKPEMFQSIYTINAYDTWVNYGVLGDNVTVAVLDTGVDVAHPFLQTTLDGRKKIIDIYDASDEGIAQLYYKTNSTSDGYITVNMTVPVYWGAYYDYYGHSEYTNYTMGTYYVGGLNGTEYYLGLLPERYFDLNNFSGTPNDPYGLGLFGDLSDVYPVLIVEKNGTYTVYIDLDLDNDFTDEEPLTLYDETGAYIQVPTTKVTIVLAEVEPDYGYVSFMWDAHGHGTHVSGTIAGVGLPDDPVFYGVYGVAPNAQLMEVKVLPGEIGFGRTSWIINGMFYAAENGADVISMSLGALYTYNDGLESPEIFYVNYITDVYGVTFSIAAGNEGPTTNTVGSPGNSDLAITVGAFRSSWRWQFFYGTEGVADTLASFSSRGPRMDGMLDPDVIAPGEMIFSSLPLWNTVMEDDPYGYYGIWDGTSMATPHVSGAVALMISYAKAHGLNYNPIMIKRALELSAKPVEGATMIDQGFGLIQVDKAIETLEELSQEQTVYIYGGTTYTGFRTDLDKRKIPLSSAYVEFNSYFYGMFGLPYLYRGVYIRNERPEGIPLYFYPLEYSELGLWYTESEKAYRISTNVDWIIPSTDTVVAGGKTTGSFGIRIDYSKLTPGHIYIGLVYIDDPDTEVIDGFIPVIVDMPMNPNGENKATLSDTALPGVAKHYFFQVAPGTKELRVTLRVPLDENGNPMGRTTLMIAKPNGDLVASYVPGYYFVGPGLPEYTWVINDPEPGNWEITAYTSTFAKARTGYDESHYEIEVVASSLSISPGIIRTYSEKPGVIETTASVVNKEYGNVEVNLTGLGLNRMDIANAVEGSVGQDEWDIIGVIPVTSSDYYLRVGITDPEDPTADLDLYIYYFPTYEDLVNFENYVEYTDQIGPTSYEEFEKFMPEPGYYLIAVYGYDTVGYNPIHYTFYYQVFGDNGDVAVSPSTLEIQNNDDASVSMQLNVEEPGTYLGVIKMIDATTGEVIDYAPVIVDVGAPKVAIVPYVSGELKVGNKVNITLELRDPKTGDILTEGAKVFVNGAYYYANGALSFEYTVEQLPAMIHVKVAVPEYGYAYETVVTLSPQIEETKEVKKLDQEYEEIIEGYYEEVAEAIETLPATTVIRVVSVTSSYVEKSEEFRGKAMQYAIYDPQVSKYYMKQAYKYAVLAEYTLKYYLAIYG</sequence>
<dbReference type="SUPFAM" id="SSF52743">
    <property type="entry name" value="Subtilisin-like"/>
    <property type="match status" value="1"/>
</dbReference>
<evidence type="ECO:0000313" key="8">
    <source>
        <dbReference type="EMBL" id="AJC72278.1"/>
    </source>
</evidence>
<evidence type="ECO:0000256" key="1">
    <source>
        <dbReference type="ARBA" id="ARBA00011073"/>
    </source>
</evidence>
<evidence type="ECO:0000256" key="5">
    <source>
        <dbReference type="PROSITE-ProRule" id="PRU01240"/>
    </source>
</evidence>
<name>A0A0X1KLZ9_9EURY</name>
<dbReference type="PROSITE" id="PS00137">
    <property type="entry name" value="SUBTILASE_HIS"/>
    <property type="match status" value="1"/>
</dbReference>
<evidence type="ECO:0000259" key="7">
    <source>
        <dbReference type="Pfam" id="PF00082"/>
    </source>
</evidence>
<keyword evidence="4 5" id="KW-0720">Serine protease</keyword>
<dbReference type="InterPro" id="IPR036852">
    <property type="entry name" value="Peptidase_S8/S53_dom_sf"/>
</dbReference>
<dbReference type="PROSITE" id="PS00138">
    <property type="entry name" value="SUBTILASE_SER"/>
    <property type="match status" value="1"/>
</dbReference>
<protein>
    <submittedName>
        <fullName evidence="8">Pyrolysin</fullName>
    </submittedName>
</protein>
<evidence type="ECO:0000256" key="4">
    <source>
        <dbReference type="ARBA" id="ARBA00022825"/>
    </source>
</evidence>
<comment type="similarity">
    <text evidence="1 5 6">Belongs to the peptidase S8 family.</text>
</comment>
<dbReference type="Proteomes" id="UP000062043">
    <property type="component" value="Chromosome"/>
</dbReference>
<feature type="active site" description="Charge relay system" evidence="5">
    <location>
        <position position="176"/>
    </location>
</feature>
<dbReference type="Pfam" id="PF00082">
    <property type="entry name" value="Peptidase_S8"/>
    <property type="match status" value="1"/>
</dbReference>
<dbReference type="PROSITE" id="PS00136">
    <property type="entry name" value="SUBTILASE_ASP"/>
    <property type="match status" value="1"/>
</dbReference>
<feature type="active site" description="Charge relay system" evidence="5">
    <location>
        <position position="562"/>
    </location>
</feature>
<dbReference type="InterPro" id="IPR000209">
    <property type="entry name" value="Peptidase_S8/S53_dom"/>
</dbReference>
<dbReference type="InterPro" id="IPR022398">
    <property type="entry name" value="Peptidase_S8_His-AS"/>
</dbReference>
<dbReference type="GeneID" id="27135803"/>
<keyword evidence="3 5" id="KW-0378">Hydrolase</keyword>
<feature type="active site" description="Charge relay system" evidence="5">
    <location>
        <position position="366"/>
    </location>
</feature>
<evidence type="ECO:0000313" key="9">
    <source>
        <dbReference type="Proteomes" id="UP000062043"/>
    </source>
</evidence>
<keyword evidence="2 5" id="KW-0645">Protease</keyword>
<reference evidence="8 9" key="1">
    <citation type="submission" date="2014-01" db="EMBL/GenBank/DDBJ databases">
        <title>Genome sequencing of Thermococcus guaymasensis.</title>
        <authorList>
            <person name="Zhang X."/>
            <person name="Alvare G."/>
            <person name="Fristensky B."/>
            <person name="Chen L."/>
            <person name="Suen T."/>
            <person name="Chen Q."/>
            <person name="Ma K."/>
        </authorList>
    </citation>
    <scope>NUCLEOTIDE SEQUENCE [LARGE SCALE GENOMIC DNA]</scope>
    <source>
        <strain evidence="8 9">DSM 11113</strain>
    </source>
</reference>
<dbReference type="GO" id="GO:0006508">
    <property type="term" value="P:proteolysis"/>
    <property type="evidence" value="ECO:0007669"/>
    <property type="project" value="UniProtKB-KW"/>
</dbReference>
<feature type="domain" description="Peptidase S8/S53" evidence="7">
    <location>
        <begin position="167"/>
        <end position="613"/>
    </location>
</feature>
<dbReference type="PATRIC" id="fig|1432656.3.peg.1770"/>
<organism evidence="8 9">
    <name type="scientific">Thermococcus guaymasensis DSM 11113</name>
    <dbReference type="NCBI Taxonomy" id="1432656"/>
    <lineage>
        <taxon>Archaea</taxon>
        <taxon>Methanobacteriati</taxon>
        <taxon>Methanobacteriota</taxon>
        <taxon>Thermococci</taxon>
        <taxon>Thermococcales</taxon>
        <taxon>Thermococcaceae</taxon>
        <taxon>Thermococcus</taxon>
    </lineage>
</organism>
<dbReference type="Gene3D" id="3.40.50.200">
    <property type="entry name" value="Peptidase S8/S53 domain"/>
    <property type="match status" value="2"/>
</dbReference>